<organism evidence="2 3">
    <name type="scientific">Exocentrus adspersus</name>
    <dbReference type="NCBI Taxonomy" id="1586481"/>
    <lineage>
        <taxon>Eukaryota</taxon>
        <taxon>Metazoa</taxon>
        <taxon>Ecdysozoa</taxon>
        <taxon>Arthropoda</taxon>
        <taxon>Hexapoda</taxon>
        <taxon>Insecta</taxon>
        <taxon>Pterygota</taxon>
        <taxon>Neoptera</taxon>
        <taxon>Endopterygota</taxon>
        <taxon>Coleoptera</taxon>
        <taxon>Polyphaga</taxon>
        <taxon>Cucujiformia</taxon>
        <taxon>Chrysomeloidea</taxon>
        <taxon>Cerambycidae</taxon>
        <taxon>Lamiinae</taxon>
        <taxon>Acanthocinini</taxon>
        <taxon>Exocentrus</taxon>
    </lineage>
</organism>
<dbReference type="PANTHER" id="PTHR47272:SF1">
    <property type="entry name" value="PIGGYBAC TRANSPOSABLE ELEMENT-DERIVED PROTEIN 3-LIKE"/>
    <property type="match status" value="1"/>
</dbReference>
<evidence type="ECO:0000313" key="2">
    <source>
        <dbReference type="EMBL" id="KAJ8914848.1"/>
    </source>
</evidence>
<dbReference type="AlphaFoldDB" id="A0AAV8VKR9"/>
<gene>
    <name evidence="2" type="ORF">NQ315_014861</name>
</gene>
<evidence type="ECO:0000259" key="1">
    <source>
        <dbReference type="Pfam" id="PF13843"/>
    </source>
</evidence>
<dbReference type="InterPro" id="IPR029526">
    <property type="entry name" value="PGBD"/>
</dbReference>
<dbReference type="EMBL" id="JANEYG010000062">
    <property type="protein sequence ID" value="KAJ8914848.1"/>
    <property type="molecule type" value="Genomic_DNA"/>
</dbReference>
<feature type="domain" description="PiggyBac transposable element-derived protein" evidence="1">
    <location>
        <begin position="25"/>
        <end position="258"/>
    </location>
</feature>
<evidence type="ECO:0000313" key="3">
    <source>
        <dbReference type="Proteomes" id="UP001159042"/>
    </source>
</evidence>
<sequence>MDYFDEGMNLVGHRGYERHIKEHTYEDYWSNNTRIEQIASLMSVKRFKSLRRLIHFNNNDDLTESTTDRYFKIHPLIEMLRQNFRKYHTENQYSVDETMAAYKGTRAGNLRQYVKNKPHKWGYKFFVIGGVSGYILDLIPYQGANTFQELKGTVNEVTQTECDMGVGAGIVIALSKSLHDPGNSTLFFDIYFASLPLFIYLKEKNEWNSLGTLCSNRIAGCPIEPDKVMLKQGRGKYDYKTDREKGLIIVKWADNKAVCGRESRKRRPISEVEVPVATIKCPVVERPDTGSRTDCCGHWPVHTSKGRCRHCTNGTSRIKCEKCDSRLCLNDESSQMNKLRHLMLSEKRERQNIIAKRVGHKNDG</sequence>
<comment type="caution">
    <text evidence="2">The sequence shown here is derived from an EMBL/GenBank/DDBJ whole genome shotgun (WGS) entry which is preliminary data.</text>
</comment>
<dbReference type="Pfam" id="PF13843">
    <property type="entry name" value="DDE_Tnp_1_7"/>
    <property type="match status" value="1"/>
</dbReference>
<dbReference type="Proteomes" id="UP001159042">
    <property type="component" value="Unassembled WGS sequence"/>
</dbReference>
<reference evidence="2 3" key="1">
    <citation type="journal article" date="2023" name="Insect Mol. Biol.">
        <title>Genome sequencing provides insights into the evolution of gene families encoding plant cell wall-degrading enzymes in longhorned beetles.</title>
        <authorList>
            <person name="Shin N.R."/>
            <person name="Okamura Y."/>
            <person name="Kirsch R."/>
            <person name="Pauchet Y."/>
        </authorList>
    </citation>
    <scope>NUCLEOTIDE SEQUENCE [LARGE SCALE GENOMIC DNA]</scope>
    <source>
        <strain evidence="2">EAD_L_NR</strain>
    </source>
</reference>
<name>A0AAV8VKR9_9CUCU</name>
<protein>
    <recommendedName>
        <fullName evidence="1">PiggyBac transposable element-derived protein domain-containing protein</fullName>
    </recommendedName>
</protein>
<dbReference type="PANTHER" id="PTHR47272">
    <property type="entry name" value="DDE_TNP_1_7 DOMAIN-CONTAINING PROTEIN"/>
    <property type="match status" value="1"/>
</dbReference>
<proteinExistence type="predicted"/>
<keyword evidence="3" id="KW-1185">Reference proteome</keyword>
<accession>A0AAV8VKR9</accession>